<dbReference type="OrthoDB" id="5956787at2"/>
<dbReference type="EMBL" id="VIWP01000002">
    <property type="protein sequence ID" value="TWF56706.1"/>
    <property type="molecule type" value="Genomic_DNA"/>
</dbReference>
<feature type="coiled-coil region" evidence="1">
    <location>
        <begin position="114"/>
        <end position="155"/>
    </location>
</feature>
<proteinExistence type="predicted"/>
<dbReference type="AlphaFoldDB" id="A0A561R269"/>
<feature type="compositionally biased region" description="Basic and acidic residues" evidence="2">
    <location>
        <begin position="90"/>
        <end position="102"/>
    </location>
</feature>
<name>A0A561R269_9HYPH</name>
<accession>A0A561R269</accession>
<feature type="region of interest" description="Disordered" evidence="2">
    <location>
        <begin position="73"/>
        <end position="107"/>
    </location>
</feature>
<evidence type="ECO:0000256" key="1">
    <source>
        <dbReference type="SAM" id="Coils"/>
    </source>
</evidence>
<keyword evidence="1" id="KW-0175">Coiled coil</keyword>
<dbReference type="RefSeq" id="WP_145634500.1">
    <property type="nucleotide sequence ID" value="NZ_VIWP01000002.1"/>
</dbReference>
<sequence length="165" mass="18171">MTQTDTAQATVKSSVENELLAALVRLKNKISKGRAVRISYSAVAAEAARSRTLIGHDACAYPAVRKAVGEAIDAQKRLKTPRAGNTSSPHSDDFSAPKKTAIDEPDPADPFQLIAHLEDQVADLTRRNKVAAIKIVTIDDENQQLREEIKRLKTELTRRRFVPTN</sequence>
<reference evidence="3 4" key="1">
    <citation type="submission" date="2019-06" db="EMBL/GenBank/DDBJ databases">
        <title>Sorghum-associated microbial communities from plants grown in Nebraska, USA.</title>
        <authorList>
            <person name="Schachtman D."/>
        </authorList>
    </citation>
    <scope>NUCLEOTIDE SEQUENCE [LARGE SCALE GENOMIC DNA]</scope>
    <source>
        <strain evidence="3 4">1225</strain>
    </source>
</reference>
<dbReference type="Proteomes" id="UP000320653">
    <property type="component" value="Unassembled WGS sequence"/>
</dbReference>
<evidence type="ECO:0000313" key="3">
    <source>
        <dbReference type="EMBL" id="TWF56706.1"/>
    </source>
</evidence>
<organism evidence="3 4">
    <name type="scientific">Neorhizobium alkalisoli</name>
    <dbReference type="NCBI Taxonomy" id="528178"/>
    <lineage>
        <taxon>Bacteria</taxon>
        <taxon>Pseudomonadati</taxon>
        <taxon>Pseudomonadota</taxon>
        <taxon>Alphaproteobacteria</taxon>
        <taxon>Hyphomicrobiales</taxon>
        <taxon>Rhizobiaceae</taxon>
        <taxon>Rhizobium/Agrobacterium group</taxon>
        <taxon>Neorhizobium</taxon>
    </lineage>
</organism>
<gene>
    <name evidence="3" type="ORF">FHW37_102344</name>
</gene>
<evidence type="ECO:0000256" key="2">
    <source>
        <dbReference type="SAM" id="MobiDB-lite"/>
    </source>
</evidence>
<keyword evidence="4" id="KW-1185">Reference proteome</keyword>
<evidence type="ECO:0000313" key="4">
    <source>
        <dbReference type="Proteomes" id="UP000320653"/>
    </source>
</evidence>
<protein>
    <submittedName>
        <fullName evidence="3">Uncharacterized protein</fullName>
    </submittedName>
</protein>
<comment type="caution">
    <text evidence="3">The sequence shown here is derived from an EMBL/GenBank/DDBJ whole genome shotgun (WGS) entry which is preliminary data.</text>
</comment>